<dbReference type="Proteomes" id="UP001372338">
    <property type="component" value="Unassembled WGS sequence"/>
</dbReference>
<sequence length="198" mass="21247">MSSCGSSSCSSASKLSKGNVIKANAVNSSLLENAVHNHNVGQEAYSEAECKDRNDYKFVGSNRKVGLFGSANGVMDQVKDLRHTWSSQHSLIEVLDSFAATLVSSQFSAGLFAALKMIEVLVFKLETANCDDAVSTTSSGYGSDEKTIKAVCEQMKSVQDLPEPSDIYETVRSEVRRAISNIQDDLASVSSKSSRSSV</sequence>
<dbReference type="PANTHER" id="PTHR34466:SF3">
    <property type="entry name" value="OS11G0129800 PROTEIN"/>
    <property type="match status" value="1"/>
</dbReference>
<evidence type="ECO:0000313" key="2">
    <source>
        <dbReference type="Proteomes" id="UP001372338"/>
    </source>
</evidence>
<gene>
    <name evidence="1" type="ORF">RIF29_38490</name>
</gene>
<protein>
    <submittedName>
        <fullName evidence="1">Uncharacterized protein</fullName>
    </submittedName>
</protein>
<name>A0AAN9E016_CROPI</name>
<comment type="caution">
    <text evidence="1">The sequence shown here is derived from an EMBL/GenBank/DDBJ whole genome shotgun (WGS) entry which is preliminary data.</text>
</comment>
<proteinExistence type="predicted"/>
<reference evidence="1 2" key="1">
    <citation type="submission" date="2024-01" db="EMBL/GenBank/DDBJ databases">
        <title>The genomes of 5 underutilized Papilionoideae crops provide insights into root nodulation and disease resistanc.</title>
        <authorList>
            <person name="Yuan L."/>
        </authorList>
    </citation>
    <scope>NUCLEOTIDE SEQUENCE [LARGE SCALE GENOMIC DNA]</scope>
    <source>
        <strain evidence="1">ZHUSHIDOU_FW_LH</strain>
        <tissue evidence="1">Leaf</tissue>
    </source>
</reference>
<organism evidence="1 2">
    <name type="scientific">Crotalaria pallida</name>
    <name type="common">Smooth rattlebox</name>
    <name type="synonym">Crotalaria striata</name>
    <dbReference type="NCBI Taxonomy" id="3830"/>
    <lineage>
        <taxon>Eukaryota</taxon>
        <taxon>Viridiplantae</taxon>
        <taxon>Streptophyta</taxon>
        <taxon>Embryophyta</taxon>
        <taxon>Tracheophyta</taxon>
        <taxon>Spermatophyta</taxon>
        <taxon>Magnoliopsida</taxon>
        <taxon>eudicotyledons</taxon>
        <taxon>Gunneridae</taxon>
        <taxon>Pentapetalae</taxon>
        <taxon>rosids</taxon>
        <taxon>fabids</taxon>
        <taxon>Fabales</taxon>
        <taxon>Fabaceae</taxon>
        <taxon>Papilionoideae</taxon>
        <taxon>50 kb inversion clade</taxon>
        <taxon>genistoids sensu lato</taxon>
        <taxon>core genistoids</taxon>
        <taxon>Crotalarieae</taxon>
        <taxon>Crotalaria</taxon>
    </lineage>
</organism>
<dbReference type="PANTHER" id="PTHR34466">
    <property type="entry name" value="OS11G0129800 PROTEIN"/>
    <property type="match status" value="1"/>
</dbReference>
<accession>A0AAN9E016</accession>
<keyword evidence="2" id="KW-1185">Reference proteome</keyword>
<dbReference type="EMBL" id="JAYWIO010000008">
    <property type="protein sequence ID" value="KAK7243680.1"/>
    <property type="molecule type" value="Genomic_DNA"/>
</dbReference>
<dbReference type="AlphaFoldDB" id="A0AAN9E016"/>
<evidence type="ECO:0000313" key="1">
    <source>
        <dbReference type="EMBL" id="KAK7243680.1"/>
    </source>
</evidence>